<comment type="pathway">
    <text evidence="2">Purine metabolism; IMP biosynthesis via salvage pathway; IMP from AMP: step 1/1.</text>
</comment>
<dbReference type="PROSITE" id="PS50002">
    <property type="entry name" value="SH3"/>
    <property type="match status" value="1"/>
</dbReference>
<dbReference type="GO" id="GO:0008092">
    <property type="term" value="F:cytoskeletal protein binding"/>
    <property type="evidence" value="ECO:0007669"/>
    <property type="project" value="InterPro"/>
</dbReference>
<dbReference type="SUPFAM" id="SSF50044">
    <property type="entry name" value="SH3-domain"/>
    <property type="match status" value="2"/>
</dbReference>
<dbReference type="GO" id="GO:0032264">
    <property type="term" value="P:IMP salvage"/>
    <property type="evidence" value="ECO:0007669"/>
    <property type="project" value="InterPro"/>
</dbReference>
<name>A0A9P1GZB9_9PEZI</name>
<dbReference type="Pfam" id="PF19326">
    <property type="entry name" value="AMP_deaminase"/>
    <property type="match status" value="1"/>
</dbReference>
<keyword evidence="6" id="KW-0479">Metal-binding</keyword>
<feature type="region of interest" description="Disordered" evidence="13">
    <location>
        <begin position="474"/>
        <end position="503"/>
    </location>
</feature>
<dbReference type="PANTHER" id="PTHR11359:SF0">
    <property type="entry name" value="AMP DEAMINASE"/>
    <property type="match status" value="1"/>
</dbReference>
<evidence type="ECO:0000256" key="6">
    <source>
        <dbReference type="ARBA" id="ARBA00022723"/>
    </source>
</evidence>
<dbReference type="GO" id="GO:0046872">
    <property type="term" value="F:metal ion binding"/>
    <property type="evidence" value="ECO:0007669"/>
    <property type="project" value="UniProtKB-KW"/>
</dbReference>
<dbReference type="SUPFAM" id="SSF51556">
    <property type="entry name" value="Metallo-dependent hydrolases"/>
    <property type="match status" value="1"/>
</dbReference>
<feature type="region of interest" description="Disordered" evidence="13">
    <location>
        <begin position="520"/>
        <end position="565"/>
    </location>
</feature>
<keyword evidence="9" id="KW-0546">Nucleotide metabolism</keyword>
<evidence type="ECO:0000313" key="15">
    <source>
        <dbReference type="EMBL" id="CAI4213668.1"/>
    </source>
</evidence>
<evidence type="ECO:0000256" key="13">
    <source>
        <dbReference type="SAM" id="MobiDB-lite"/>
    </source>
</evidence>
<evidence type="ECO:0000256" key="4">
    <source>
        <dbReference type="ARBA" id="ARBA00012775"/>
    </source>
</evidence>
<dbReference type="SMART" id="SM00326">
    <property type="entry name" value="SH3"/>
    <property type="match status" value="2"/>
</dbReference>
<evidence type="ECO:0000256" key="9">
    <source>
        <dbReference type="ARBA" id="ARBA00023080"/>
    </source>
</evidence>
<evidence type="ECO:0000256" key="3">
    <source>
        <dbReference type="ARBA" id="ARBA00006676"/>
    </source>
</evidence>
<dbReference type="InterPro" id="IPR006329">
    <property type="entry name" value="AMPD"/>
</dbReference>
<accession>A0A9P1GZB9</accession>
<evidence type="ECO:0000256" key="2">
    <source>
        <dbReference type="ARBA" id="ARBA00004955"/>
    </source>
</evidence>
<keyword evidence="7" id="KW-0378">Hydrolase</keyword>
<organism evidence="15 16">
    <name type="scientific">Parascedosporium putredinis</name>
    <dbReference type="NCBI Taxonomy" id="1442378"/>
    <lineage>
        <taxon>Eukaryota</taxon>
        <taxon>Fungi</taxon>
        <taxon>Dikarya</taxon>
        <taxon>Ascomycota</taxon>
        <taxon>Pezizomycotina</taxon>
        <taxon>Sordariomycetes</taxon>
        <taxon>Hypocreomycetidae</taxon>
        <taxon>Microascales</taxon>
        <taxon>Microascaceae</taxon>
        <taxon>Parascedosporium</taxon>
    </lineage>
</organism>
<dbReference type="InterPro" id="IPR032466">
    <property type="entry name" value="Metal_Hydrolase"/>
</dbReference>
<gene>
    <name evidence="15" type="ORF">PPNO1_LOCUS3412</name>
</gene>
<keyword evidence="16" id="KW-1185">Reference proteome</keyword>
<dbReference type="EC" id="3.5.4.6" evidence="4"/>
<dbReference type="Proteomes" id="UP000838763">
    <property type="component" value="Unassembled WGS sequence"/>
</dbReference>
<dbReference type="Gene3D" id="4.10.800.20">
    <property type="match status" value="1"/>
</dbReference>
<comment type="cofactor">
    <cofactor evidence="1">
        <name>Zn(2+)</name>
        <dbReference type="ChEBI" id="CHEBI:29105"/>
    </cofactor>
</comment>
<evidence type="ECO:0000313" key="16">
    <source>
        <dbReference type="Proteomes" id="UP000838763"/>
    </source>
</evidence>
<sequence length="565" mass="63902">MKKCPDEVVLFRDGRHLTLAEVFDSINLTAYDLSIDTLDMHAHKDSFHRFDKFNLKYNPIGESRLRTIFLKTDNFINGRYLAEITKEVISDLESSKYQMVEWRISVYGKAIDEWDKLAAWVVDNKLFSHNLHVFLQRVIGFDSVDDESKIERRLFKKFPVPKSWDYNQNPPYSYWIYYLYANMVSLNHWRKRRGFNTFVLRPHCGEAGDSEHLAVAALCENGFATVFFWKKKSFYVDILQGKYDDLPESSFPAMQAIAHARSMYEYTRQTDEELSFPEDTLLAVFDTSDPDWILVGLEDDFGFAPANYIELDGGPEDDARSTTPTPPFTEERFSNRPSKSEEIVAALGELAAAVRADDLPVALLSPTGNSRKSGQVLYDFVAQGDDEVTVDAGDDVIILDDTKSDEWWQDGKINLHKVNGVKIAVPVEKMSHEDIEYVERLREGDIIKVMRAIDAKFGRAGKLGKDLADADVHGQSGLFSGPGGTLRNNTRKGRPAPAMQTDNVIDATALSKAGKELLVEEKVTGSTAPKPSYDRPPTKAALEGFDDDAWDVKPTLNPRQLIPRQ</sequence>
<dbReference type="GO" id="GO:0030674">
    <property type="term" value="F:protein-macromolecule adaptor activity"/>
    <property type="evidence" value="ECO:0007669"/>
    <property type="project" value="InterPro"/>
</dbReference>
<dbReference type="GO" id="GO:0005829">
    <property type="term" value="C:cytosol"/>
    <property type="evidence" value="ECO:0007669"/>
    <property type="project" value="TreeGrafter"/>
</dbReference>
<evidence type="ECO:0000256" key="10">
    <source>
        <dbReference type="ARBA" id="ARBA00072037"/>
    </source>
</evidence>
<dbReference type="Gene3D" id="2.30.30.40">
    <property type="entry name" value="SH3 Domains"/>
    <property type="match status" value="2"/>
</dbReference>
<dbReference type="InterPro" id="IPR036028">
    <property type="entry name" value="SH3-like_dom_sf"/>
</dbReference>
<evidence type="ECO:0000256" key="5">
    <source>
        <dbReference type="ARBA" id="ARBA00022443"/>
    </source>
</evidence>
<evidence type="ECO:0000256" key="8">
    <source>
        <dbReference type="ARBA" id="ARBA00022833"/>
    </source>
</evidence>
<dbReference type="Gene3D" id="3.20.20.140">
    <property type="entry name" value="Metal-dependent hydrolases"/>
    <property type="match status" value="2"/>
</dbReference>
<evidence type="ECO:0000256" key="1">
    <source>
        <dbReference type="ARBA" id="ARBA00001947"/>
    </source>
</evidence>
<proteinExistence type="inferred from homology"/>
<keyword evidence="5 12" id="KW-0728">SH3 domain</keyword>
<dbReference type="Gene3D" id="2.30.30.700">
    <property type="entry name" value="SLA1 homology domain 1"/>
    <property type="match status" value="1"/>
</dbReference>
<dbReference type="InterPro" id="IPR001452">
    <property type="entry name" value="SH3_domain"/>
</dbReference>
<dbReference type="OrthoDB" id="1723809at2759"/>
<dbReference type="InterPro" id="IPR007131">
    <property type="entry name" value="SHD1"/>
</dbReference>
<dbReference type="EMBL" id="CALLCH030000009">
    <property type="protein sequence ID" value="CAI4213668.1"/>
    <property type="molecule type" value="Genomic_DNA"/>
</dbReference>
<comment type="caution">
    <text evidence="15">The sequence shown here is derived from an EMBL/GenBank/DDBJ whole genome shotgun (WGS) entry which is preliminary data.</text>
</comment>
<comment type="similarity">
    <text evidence="3">Belongs to the metallo-dependent hydrolases superfamily. Adenosine and AMP deaminases family.</text>
</comment>
<dbReference type="PANTHER" id="PTHR11359">
    <property type="entry name" value="AMP DEAMINASE"/>
    <property type="match status" value="1"/>
</dbReference>
<dbReference type="GO" id="GO:0042802">
    <property type="term" value="F:identical protein binding"/>
    <property type="evidence" value="ECO:0007669"/>
    <property type="project" value="InterPro"/>
</dbReference>
<dbReference type="FunFam" id="4.10.800.20:FF:000001">
    <property type="entry name" value="AMP deaminase"/>
    <property type="match status" value="1"/>
</dbReference>
<evidence type="ECO:0000256" key="7">
    <source>
        <dbReference type="ARBA" id="ARBA00022801"/>
    </source>
</evidence>
<dbReference type="Pfam" id="PF03983">
    <property type="entry name" value="SHD1"/>
    <property type="match status" value="1"/>
</dbReference>
<feature type="region of interest" description="Disordered" evidence="13">
    <location>
        <begin position="312"/>
        <end position="336"/>
    </location>
</feature>
<dbReference type="GO" id="GO:0003876">
    <property type="term" value="F:AMP deaminase activity"/>
    <property type="evidence" value="ECO:0007669"/>
    <property type="project" value="UniProtKB-EC"/>
</dbReference>
<evidence type="ECO:0000256" key="11">
    <source>
        <dbReference type="ARBA" id="ARBA00078830"/>
    </source>
</evidence>
<feature type="domain" description="SH3" evidence="14">
    <location>
        <begin position="255"/>
        <end position="314"/>
    </location>
</feature>
<dbReference type="GO" id="GO:0043130">
    <property type="term" value="F:ubiquitin binding"/>
    <property type="evidence" value="ECO:0007669"/>
    <property type="project" value="InterPro"/>
</dbReference>
<dbReference type="AlphaFoldDB" id="A0A9P1GZB9"/>
<protein>
    <recommendedName>
        <fullName evidence="10">AMP deaminase</fullName>
        <ecNumber evidence="4">3.5.4.6</ecNumber>
    </recommendedName>
    <alternativeName>
        <fullName evidence="11">Myoadenylate deaminase</fullName>
    </alternativeName>
</protein>
<evidence type="ECO:0000259" key="14">
    <source>
        <dbReference type="PROSITE" id="PS50002"/>
    </source>
</evidence>
<dbReference type="GO" id="GO:0046033">
    <property type="term" value="P:AMP metabolic process"/>
    <property type="evidence" value="ECO:0007669"/>
    <property type="project" value="TreeGrafter"/>
</dbReference>
<evidence type="ECO:0000256" key="12">
    <source>
        <dbReference type="PROSITE-ProRule" id="PRU00192"/>
    </source>
</evidence>
<reference evidence="15" key="1">
    <citation type="submission" date="2022-11" db="EMBL/GenBank/DDBJ databases">
        <authorList>
            <person name="Scott C."/>
            <person name="Bruce N."/>
        </authorList>
    </citation>
    <scope>NUCLEOTIDE SEQUENCE</scope>
</reference>
<keyword evidence="8" id="KW-0862">Zinc</keyword>